<keyword evidence="2" id="KW-1185">Reference proteome</keyword>
<gene>
    <name evidence="1" type="ORF">ACN38_g7780</name>
</gene>
<dbReference type="AlphaFoldDB" id="A0A0M9WE41"/>
<accession>A0A0M9WE41</accession>
<proteinExistence type="predicted"/>
<evidence type="ECO:0000313" key="2">
    <source>
        <dbReference type="Proteomes" id="UP000037696"/>
    </source>
</evidence>
<reference evidence="1 2" key="1">
    <citation type="submission" date="2015-08" db="EMBL/GenBank/DDBJ databases">
        <title>Genome sequencing of Penicillium nordicum.</title>
        <authorList>
            <person name="Nguyen H.D."/>
            <person name="Seifert K.A."/>
        </authorList>
    </citation>
    <scope>NUCLEOTIDE SEQUENCE [LARGE SCALE GENOMIC DNA]</scope>
    <source>
        <strain evidence="1 2">DAOMC 185683</strain>
    </source>
</reference>
<name>A0A0M9WE41_9EURO</name>
<sequence>MASLGQLWRHPDLKSLSAPGPQGYSKLDDDISRLGGYCFFSSTPELEPAAGWGAQVLGAAHVGTGANRDSGRKLR</sequence>
<protein>
    <submittedName>
        <fullName evidence="1">Uncharacterized protein</fullName>
    </submittedName>
</protein>
<dbReference type="Proteomes" id="UP000037696">
    <property type="component" value="Unassembled WGS sequence"/>
</dbReference>
<comment type="caution">
    <text evidence="1">The sequence shown here is derived from an EMBL/GenBank/DDBJ whole genome shotgun (WGS) entry which is preliminary data.</text>
</comment>
<dbReference type="EMBL" id="LHQQ01000134">
    <property type="protein sequence ID" value="KOS41383.1"/>
    <property type="molecule type" value="Genomic_DNA"/>
</dbReference>
<organism evidence="1 2">
    <name type="scientific">Penicillium nordicum</name>
    <dbReference type="NCBI Taxonomy" id="229535"/>
    <lineage>
        <taxon>Eukaryota</taxon>
        <taxon>Fungi</taxon>
        <taxon>Dikarya</taxon>
        <taxon>Ascomycota</taxon>
        <taxon>Pezizomycotina</taxon>
        <taxon>Eurotiomycetes</taxon>
        <taxon>Eurotiomycetidae</taxon>
        <taxon>Eurotiales</taxon>
        <taxon>Aspergillaceae</taxon>
        <taxon>Penicillium</taxon>
    </lineage>
</organism>
<evidence type="ECO:0000313" key="1">
    <source>
        <dbReference type="EMBL" id="KOS41383.1"/>
    </source>
</evidence>